<sequence length="232" mass="27103">MRAKNKKETVVKNRLLLLEDDTNLSETVCEFLESKGYEVLPVYDGEEAEEKMYEGAFDLLLLDVNVPVLNGFELLKKRRNEGDTTPAIFLTSLNAIEDLEHGYASGCDDYLRKPFALKELLFRIESLLRREFFHPQTTHIVIHETMTYDLQTHQLFSDNHPIQLQNKEAKLLKLFLQKKNEIISHETLMSHVWTYEEQGSDEALRTYIKNLRKLIGKEHIVSIKKLGYKFTL</sequence>
<dbReference type="Gene3D" id="3.40.50.2300">
    <property type="match status" value="1"/>
</dbReference>
<evidence type="ECO:0000256" key="3">
    <source>
        <dbReference type="ARBA" id="ARBA00023015"/>
    </source>
</evidence>
<evidence type="ECO:0000256" key="7">
    <source>
        <dbReference type="PROSITE-ProRule" id="PRU01091"/>
    </source>
</evidence>
<dbReference type="GO" id="GO:0006355">
    <property type="term" value="P:regulation of DNA-templated transcription"/>
    <property type="evidence" value="ECO:0007669"/>
    <property type="project" value="InterPro"/>
</dbReference>
<dbReference type="AlphaFoldDB" id="I3XU18"/>
<evidence type="ECO:0000313" key="10">
    <source>
        <dbReference type="EMBL" id="AFL67442.1"/>
    </source>
</evidence>
<keyword evidence="11" id="KW-1185">Reference proteome</keyword>
<evidence type="ECO:0000256" key="6">
    <source>
        <dbReference type="PROSITE-ProRule" id="PRU00169"/>
    </source>
</evidence>
<name>I3XU18_SULBS</name>
<proteinExistence type="predicted"/>
<dbReference type="InterPro" id="IPR001789">
    <property type="entry name" value="Sig_transdc_resp-reg_receiver"/>
</dbReference>
<dbReference type="EMBL" id="CP003333">
    <property type="protein sequence ID" value="AFL67442.1"/>
    <property type="molecule type" value="Genomic_DNA"/>
</dbReference>
<evidence type="ECO:0000256" key="5">
    <source>
        <dbReference type="ARBA" id="ARBA00023163"/>
    </source>
</evidence>
<dbReference type="Gene3D" id="1.10.10.10">
    <property type="entry name" value="Winged helix-like DNA-binding domain superfamily/Winged helix DNA-binding domain"/>
    <property type="match status" value="1"/>
</dbReference>
<evidence type="ECO:0000256" key="1">
    <source>
        <dbReference type="ARBA" id="ARBA00022553"/>
    </source>
</evidence>
<dbReference type="InterPro" id="IPR001867">
    <property type="entry name" value="OmpR/PhoB-type_DNA-bd"/>
</dbReference>
<feature type="modified residue" description="4-aspartylphosphate" evidence="6">
    <location>
        <position position="63"/>
    </location>
</feature>
<dbReference type="CDD" id="cd00383">
    <property type="entry name" value="trans_reg_C"/>
    <property type="match status" value="1"/>
</dbReference>
<dbReference type="PROSITE" id="PS51755">
    <property type="entry name" value="OMPR_PHOB"/>
    <property type="match status" value="1"/>
</dbReference>
<dbReference type="GO" id="GO:0005829">
    <property type="term" value="C:cytosol"/>
    <property type="evidence" value="ECO:0007669"/>
    <property type="project" value="TreeGrafter"/>
</dbReference>
<dbReference type="STRING" id="760154.Sulba_0115"/>
<dbReference type="SMART" id="SM00862">
    <property type="entry name" value="Trans_reg_C"/>
    <property type="match status" value="1"/>
</dbReference>
<evidence type="ECO:0000256" key="2">
    <source>
        <dbReference type="ARBA" id="ARBA00023012"/>
    </source>
</evidence>
<dbReference type="Pfam" id="PF00072">
    <property type="entry name" value="Response_reg"/>
    <property type="match status" value="1"/>
</dbReference>
<evidence type="ECO:0000259" key="9">
    <source>
        <dbReference type="PROSITE" id="PS51755"/>
    </source>
</evidence>
<dbReference type="Pfam" id="PF00486">
    <property type="entry name" value="Trans_reg_C"/>
    <property type="match status" value="1"/>
</dbReference>
<reference evidence="10 11" key="1">
    <citation type="submission" date="2012-06" db="EMBL/GenBank/DDBJ databases">
        <title>Complete sequence of Sulfurospirillum barnesii SES-3.</title>
        <authorList>
            <consortium name="US DOE Joint Genome Institute"/>
            <person name="Lucas S."/>
            <person name="Han J."/>
            <person name="Lapidus A."/>
            <person name="Cheng J.-F."/>
            <person name="Goodwin L."/>
            <person name="Pitluck S."/>
            <person name="Peters L."/>
            <person name="Ovchinnikova G."/>
            <person name="Lu M."/>
            <person name="Detter J.C."/>
            <person name="Han C."/>
            <person name="Tapia R."/>
            <person name="Land M."/>
            <person name="Hauser L."/>
            <person name="Kyrpides N."/>
            <person name="Ivanova N."/>
            <person name="Pagani I."/>
            <person name="Stolz J."/>
            <person name="Arkin A."/>
            <person name="Dehal P."/>
            <person name="Oremland R."/>
            <person name="Saltikov C."/>
            <person name="Basu P."/>
            <person name="Hollibaugh J."/>
            <person name="Newman D."/>
            <person name="Stolyar S."/>
            <person name="Hazen T."/>
            <person name="Woyke T."/>
        </authorList>
    </citation>
    <scope>NUCLEOTIDE SEQUENCE [LARGE SCALE GENOMIC DNA]</scope>
    <source>
        <strain evidence="11">ATCC 700032 / DSM 10660 / SES-3</strain>
    </source>
</reference>
<dbReference type="InterPro" id="IPR036388">
    <property type="entry name" value="WH-like_DNA-bd_sf"/>
</dbReference>
<feature type="DNA-binding region" description="OmpR/PhoB-type" evidence="7">
    <location>
        <begin position="137"/>
        <end position="232"/>
    </location>
</feature>
<dbReference type="KEGG" id="sba:Sulba_0115"/>
<dbReference type="SUPFAM" id="SSF52172">
    <property type="entry name" value="CheY-like"/>
    <property type="match status" value="1"/>
</dbReference>
<feature type="domain" description="Response regulatory" evidence="8">
    <location>
        <begin position="14"/>
        <end position="128"/>
    </location>
</feature>
<dbReference type="GO" id="GO:0000976">
    <property type="term" value="F:transcription cis-regulatory region binding"/>
    <property type="evidence" value="ECO:0007669"/>
    <property type="project" value="TreeGrafter"/>
</dbReference>
<feature type="domain" description="OmpR/PhoB-type" evidence="9">
    <location>
        <begin position="137"/>
        <end position="232"/>
    </location>
</feature>
<protein>
    <submittedName>
        <fullName evidence="10">Response regulator with CheY-like receiver domain and winged-helix DNA-binding domain</fullName>
    </submittedName>
</protein>
<keyword evidence="1 6" id="KW-0597">Phosphoprotein</keyword>
<organism evidence="10 11">
    <name type="scientific">Sulfurospirillum barnesii (strain ATCC 700032 / DSM 10660 / SES-3)</name>
    <dbReference type="NCBI Taxonomy" id="760154"/>
    <lineage>
        <taxon>Bacteria</taxon>
        <taxon>Pseudomonadati</taxon>
        <taxon>Campylobacterota</taxon>
        <taxon>Epsilonproteobacteria</taxon>
        <taxon>Campylobacterales</taxon>
        <taxon>Sulfurospirillaceae</taxon>
        <taxon>Sulfurospirillum</taxon>
    </lineage>
</organism>
<gene>
    <name evidence="10" type="ordered locus">Sulba_0115</name>
</gene>
<dbReference type="SMART" id="SM00448">
    <property type="entry name" value="REC"/>
    <property type="match status" value="1"/>
</dbReference>
<dbReference type="PATRIC" id="fig|760154.4.peg.111"/>
<dbReference type="GO" id="GO:0000156">
    <property type="term" value="F:phosphorelay response regulator activity"/>
    <property type="evidence" value="ECO:0007669"/>
    <property type="project" value="TreeGrafter"/>
</dbReference>
<dbReference type="InterPro" id="IPR011006">
    <property type="entry name" value="CheY-like_superfamily"/>
</dbReference>
<accession>I3XU18</accession>
<evidence type="ECO:0000259" key="8">
    <source>
        <dbReference type="PROSITE" id="PS50110"/>
    </source>
</evidence>
<dbReference type="InterPro" id="IPR039420">
    <property type="entry name" value="WalR-like"/>
</dbReference>
<keyword evidence="5" id="KW-0804">Transcription</keyword>
<evidence type="ECO:0000313" key="11">
    <source>
        <dbReference type="Proteomes" id="UP000006176"/>
    </source>
</evidence>
<dbReference type="Proteomes" id="UP000006176">
    <property type="component" value="Chromosome"/>
</dbReference>
<dbReference type="GO" id="GO:0032993">
    <property type="term" value="C:protein-DNA complex"/>
    <property type="evidence" value="ECO:0007669"/>
    <property type="project" value="TreeGrafter"/>
</dbReference>
<evidence type="ECO:0000256" key="4">
    <source>
        <dbReference type="ARBA" id="ARBA00023125"/>
    </source>
</evidence>
<keyword evidence="4 7" id="KW-0238">DNA-binding</keyword>
<dbReference type="eggNOG" id="COG0745">
    <property type="taxonomic scope" value="Bacteria"/>
</dbReference>
<dbReference type="PROSITE" id="PS50110">
    <property type="entry name" value="RESPONSE_REGULATORY"/>
    <property type="match status" value="1"/>
</dbReference>
<keyword evidence="3" id="KW-0805">Transcription regulation</keyword>
<dbReference type="PANTHER" id="PTHR48111">
    <property type="entry name" value="REGULATOR OF RPOS"/>
    <property type="match status" value="1"/>
</dbReference>
<dbReference type="HOGENOM" id="CLU_000445_30_3_7"/>
<dbReference type="PANTHER" id="PTHR48111:SF21">
    <property type="entry name" value="DNA-BINDING DUAL MASTER TRANSCRIPTIONAL REGULATOR RPAA"/>
    <property type="match status" value="1"/>
</dbReference>
<keyword evidence="2" id="KW-0902">Two-component regulatory system</keyword>